<evidence type="ECO:0000313" key="7">
    <source>
        <dbReference type="EMBL" id="MDD1792158.1"/>
    </source>
</evidence>
<dbReference type="PROSITE" id="PS51257">
    <property type="entry name" value="PROKAR_LIPOPROTEIN"/>
    <property type="match status" value="1"/>
</dbReference>
<evidence type="ECO:0000313" key="8">
    <source>
        <dbReference type="Proteomes" id="UP001149400"/>
    </source>
</evidence>
<evidence type="ECO:0000259" key="6">
    <source>
        <dbReference type="PROSITE" id="PS51935"/>
    </source>
</evidence>
<dbReference type="SUPFAM" id="SSF54001">
    <property type="entry name" value="Cysteine proteinases"/>
    <property type="match status" value="1"/>
</dbReference>
<organism evidence="7 8">
    <name type="scientific">Enterovibrio gelatinilyticus</name>
    <dbReference type="NCBI Taxonomy" id="2899819"/>
    <lineage>
        <taxon>Bacteria</taxon>
        <taxon>Pseudomonadati</taxon>
        <taxon>Pseudomonadota</taxon>
        <taxon>Gammaproteobacteria</taxon>
        <taxon>Vibrionales</taxon>
        <taxon>Vibrionaceae</taxon>
        <taxon>Enterovibrio</taxon>
    </lineage>
</organism>
<evidence type="ECO:0000256" key="4">
    <source>
        <dbReference type="ARBA" id="ARBA00022801"/>
    </source>
</evidence>
<comment type="similarity">
    <text evidence="1">Belongs to the peptidase C40 family.</text>
</comment>
<dbReference type="PROSITE" id="PS51935">
    <property type="entry name" value="NLPC_P60"/>
    <property type="match status" value="1"/>
</dbReference>
<comment type="caution">
    <text evidence="7">The sequence shown here is derived from an EMBL/GenBank/DDBJ whole genome shotgun (WGS) entry which is preliminary data.</text>
</comment>
<evidence type="ECO:0000256" key="1">
    <source>
        <dbReference type="ARBA" id="ARBA00007074"/>
    </source>
</evidence>
<dbReference type="InterPro" id="IPR052062">
    <property type="entry name" value="Murein_DD/LD_carboxypeptidase"/>
</dbReference>
<feature type="domain" description="NlpC/P60" evidence="6">
    <location>
        <begin position="52"/>
        <end position="173"/>
    </location>
</feature>
<accession>A0ABT5QVV4</accession>
<sequence>MRTLITCNAIALACMSLIGCESTQSDHASSSTGSFYNTNRPNSLAPVANPEQPFNLALIQYFEEWQGTPYRWGGASKRGIDCSAFTQQAYQAVFQHSLPRTTRQQVTKGSKTSLKSASFGDLIFFKTGSQRYHVGIYIGDRQFMHASSSKGVMISTLDNPYWSARIWQIRNYLP</sequence>
<reference evidence="7" key="1">
    <citation type="submission" date="2021-12" db="EMBL/GenBank/DDBJ databases">
        <title>Enterovibrio ZSDZ35 sp. nov. and Enterovibrio ZSDZ42 sp. nov., isolated from coastal seawater in Qingdao.</title>
        <authorList>
            <person name="Zhang P."/>
        </authorList>
    </citation>
    <scope>NUCLEOTIDE SEQUENCE</scope>
    <source>
        <strain evidence="7">ZSDZ42</strain>
    </source>
</reference>
<dbReference type="Pfam" id="PF00877">
    <property type="entry name" value="NLPC_P60"/>
    <property type="match status" value="1"/>
</dbReference>
<proteinExistence type="inferred from homology"/>
<dbReference type="InterPro" id="IPR000064">
    <property type="entry name" value="NLP_P60_dom"/>
</dbReference>
<protein>
    <submittedName>
        <fullName evidence="7">NlpC/P60 family protein</fullName>
    </submittedName>
</protein>
<dbReference type="Gene3D" id="3.90.1720.10">
    <property type="entry name" value="endopeptidase domain like (from Nostoc punctiforme)"/>
    <property type="match status" value="1"/>
</dbReference>
<dbReference type="InterPro" id="IPR038765">
    <property type="entry name" value="Papain-like_cys_pep_sf"/>
</dbReference>
<dbReference type="RefSeq" id="WP_274163078.1">
    <property type="nucleotide sequence ID" value="NZ_JAJUBC010000003.1"/>
</dbReference>
<keyword evidence="5" id="KW-0788">Thiol protease</keyword>
<name>A0ABT5QVV4_9GAMM</name>
<keyword evidence="2" id="KW-0645">Protease</keyword>
<gene>
    <name evidence="7" type="ORF">LRP50_03360</name>
</gene>
<dbReference type="PANTHER" id="PTHR47360:SF1">
    <property type="entry name" value="ENDOPEPTIDASE NLPC-RELATED"/>
    <property type="match status" value="1"/>
</dbReference>
<keyword evidence="3" id="KW-0732">Signal</keyword>
<evidence type="ECO:0000256" key="5">
    <source>
        <dbReference type="ARBA" id="ARBA00022807"/>
    </source>
</evidence>
<dbReference type="EMBL" id="JAJUBC010000003">
    <property type="protein sequence ID" value="MDD1792158.1"/>
    <property type="molecule type" value="Genomic_DNA"/>
</dbReference>
<dbReference type="Proteomes" id="UP001149400">
    <property type="component" value="Unassembled WGS sequence"/>
</dbReference>
<keyword evidence="4" id="KW-0378">Hydrolase</keyword>
<keyword evidence="8" id="KW-1185">Reference proteome</keyword>
<evidence type="ECO:0000256" key="3">
    <source>
        <dbReference type="ARBA" id="ARBA00022729"/>
    </source>
</evidence>
<dbReference type="PANTHER" id="PTHR47360">
    <property type="entry name" value="MUREIN DD-ENDOPEPTIDASE MEPS/MUREIN LD-CARBOXYPEPTIDASE"/>
    <property type="match status" value="1"/>
</dbReference>
<evidence type="ECO:0000256" key="2">
    <source>
        <dbReference type="ARBA" id="ARBA00022670"/>
    </source>
</evidence>